<gene>
    <name evidence="1" type="ORF">P5X88_05220</name>
</gene>
<proteinExistence type="predicted"/>
<sequence>MAVFNNYSLTMAESGYYIDVDTMFTPGEIIPSRDISLKQVRVVVGTQGSSRLKIVESATNITVGSFYIPNTNGGMATATIDTQNLLLKTGKRYRLEFDDNNDFLRIYKTTLINPNGLGTYMTWSDSGGQCPTELTYDLPNTAPTTPGAFTQPTGELEIGDSKVFSVGSSSDAENNLSKYVWESSINGGSFTKIGETPTNNITYTIPTAKTLKIRVKAIDSQGLESAWRESAVFTVTKPKYYWNKYYISRQEVRSEPPWKLDAQYDKGTVNDAYGYPSYSFDPNTGTYNISGTPRYANYQPGFVGYSPYNGGNSIQKFEVGTETLYQYSKTGYSSSYIDVRGSLIQSGIIAEEGTYPTNGPQGGYFWVRGSRVNAFLPPPGPFTSPALGTIFKPGETINLSWGKSPATGTITYELQRDYYRASNNEWDNSFVLGVETTVTDNANGKGQSKAPTDKNLTKIRFRVRAKNTLNTYSDWIYSEEYDIQHNDIPTIILNTANNFTMSETEGQNEVFVDGSARDTDANDNIIIKMQINDGTIRNIQSALSDGSTPIEFSKKITYSNKRVYDGSIPISNDLPENVDHTLKVWADDGQGGISTVEERIFRVIHNRPPVISGTDEDLGELLETPSITYKVDDPEKQTATITERINGQVIRTFDAELGTEYKIEIPIEMWIPLQLEQEHKLTIEAKDTFGAKSTRTYTFTRTEDTIQLELKKPFVTDIAATRILVTPDVYLPIGSTIVIEACNNAFDEVPTWEDITGMAMNKRGFNFTNTEKSAEQWGINIRFTINKGTAHDQVRFNGFGGAFD</sequence>
<dbReference type="RefSeq" id="WP_280615992.1">
    <property type="nucleotide sequence ID" value="NZ_JAROYP010000002.1"/>
</dbReference>
<dbReference type="AlphaFoldDB" id="A0AAW6STY8"/>
<accession>A0AAW6STY8</accession>
<evidence type="ECO:0000313" key="1">
    <source>
        <dbReference type="EMBL" id="MDH5160327.1"/>
    </source>
</evidence>
<reference evidence="1" key="1">
    <citation type="submission" date="2023-03" db="EMBL/GenBank/DDBJ databases">
        <title>Bacterial isolates from washroom surfaces on a university campus.</title>
        <authorList>
            <person name="Holman D.B."/>
            <person name="Gzyl K.E."/>
            <person name="Taheri A.E."/>
        </authorList>
    </citation>
    <scope>NUCLEOTIDE SEQUENCE</scope>
    <source>
        <strain evidence="1">RD03</strain>
    </source>
</reference>
<dbReference type="EMBL" id="JAROYP010000002">
    <property type="protein sequence ID" value="MDH5160327.1"/>
    <property type="molecule type" value="Genomic_DNA"/>
</dbReference>
<protein>
    <submittedName>
        <fullName evidence="1">Uncharacterized protein</fullName>
    </submittedName>
</protein>
<evidence type="ECO:0000313" key="2">
    <source>
        <dbReference type="Proteomes" id="UP001159179"/>
    </source>
</evidence>
<organism evidence="1 2">
    <name type="scientific">Heyndrickxia oleronia</name>
    <dbReference type="NCBI Taxonomy" id="38875"/>
    <lineage>
        <taxon>Bacteria</taxon>
        <taxon>Bacillati</taxon>
        <taxon>Bacillota</taxon>
        <taxon>Bacilli</taxon>
        <taxon>Bacillales</taxon>
        <taxon>Bacillaceae</taxon>
        <taxon>Heyndrickxia</taxon>
    </lineage>
</organism>
<comment type="caution">
    <text evidence="1">The sequence shown here is derived from an EMBL/GenBank/DDBJ whole genome shotgun (WGS) entry which is preliminary data.</text>
</comment>
<dbReference type="Proteomes" id="UP001159179">
    <property type="component" value="Unassembled WGS sequence"/>
</dbReference>
<name>A0AAW6STY8_9BACI</name>